<evidence type="ECO:0000256" key="1">
    <source>
        <dbReference type="SAM" id="Phobius"/>
    </source>
</evidence>
<dbReference type="PANTHER" id="PTHR40394">
    <property type="entry name" value="LIPOPROTEIN-RELATED"/>
    <property type="match status" value="1"/>
</dbReference>
<gene>
    <name evidence="2" type="ORF">RPR59_09590</name>
</gene>
<dbReference type="PANTHER" id="PTHR40394:SF2">
    <property type="entry name" value="QUINOL:CYTOCHROME C OXIDOREDUCTASE MEMBRANE PROTEIN"/>
    <property type="match status" value="1"/>
</dbReference>
<organism evidence="2 3">
    <name type="scientific">Stakelama saccharophila</name>
    <dbReference type="NCBI Taxonomy" id="3075605"/>
    <lineage>
        <taxon>Bacteria</taxon>
        <taxon>Pseudomonadati</taxon>
        <taxon>Pseudomonadota</taxon>
        <taxon>Alphaproteobacteria</taxon>
        <taxon>Sphingomonadales</taxon>
        <taxon>Sphingomonadaceae</taxon>
        <taxon>Stakelama</taxon>
    </lineage>
</organism>
<protein>
    <submittedName>
        <fullName evidence="2">DUF3341 domain-containing protein</fullName>
    </submittedName>
</protein>
<feature type="transmembrane region" description="Helical" evidence="1">
    <location>
        <begin position="93"/>
        <end position="117"/>
    </location>
</feature>
<keyword evidence="3" id="KW-1185">Reference proteome</keyword>
<dbReference type="Pfam" id="PF11821">
    <property type="entry name" value="ActD"/>
    <property type="match status" value="1"/>
</dbReference>
<evidence type="ECO:0000313" key="3">
    <source>
        <dbReference type="Proteomes" id="UP001302249"/>
    </source>
</evidence>
<name>A0ABZ0B5P3_9SPHN</name>
<sequence>MSHIAVAIARFDDEAPFVRARSHARDRGLRVLGEWCPFPPSSLPEHYQARAVVWTVAVAGIVGALAFFVLEWWTAYDYPFNSGGRPLFSWQVFIVPATEFLALSGAVGGVIALFVAARLTRLNHPAFDFEEVMHASRDSFVLALACDTDDSANSAMALLADAGATHSRLVEA</sequence>
<dbReference type="RefSeq" id="WP_313913451.1">
    <property type="nucleotide sequence ID" value="NZ_CP135076.1"/>
</dbReference>
<evidence type="ECO:0000313" key="2">
    <source>
        <dbReference type="EMBL" id="WNO52716.1"/>
    </source>
</evidence>
<reference evidence="2 3" key="1">
    <citation type="submission" date="2023-09" db="EMBL/GenBank/DDBJ databases">
        <authorList>
            <person name="Rey-Velasco X."/>
        </authorList>
    </citation>
    <scope>NUCLEOTIDE SEQUENCE [LARGE SCALE GENOMIC DNA]</scope>
    <source>
        <strain evidence="2 3">W311</strain>
    </source>
</reference>
<accession>A0ABZ0B5P3</accession>
<keyword evidence="1" id="KW-0472">Membrane</keyword>
<keyword evidence="1" id="KW-1133">Transmembrane helix</keyword>
<dbReference type="Proteomes" id="UP001302249">
    <property type="component" value="Chromosome"/>
</dbReference>
<proteinExistence type="predicted"/>
<feature type="transmembrane region" description="Helical" evidence="1">
    <location>
        <begin position="51"/>
        <end position="73"/>
    </location>
</feature>
<dbReference type="InterPro" id="IPR021776">
    <property type="entry name" value="ActD"/>
</dbReference>
<keyword evidence="1" id="KW-0812">Transmembrane</keyword>
<dbReference type="EMBL" id="CP135076">
    <property type="protein sequence ID" value="WNO52716.1"/>
    <property type="molecule type" value="Genomic_DNA"/>
</dbReference>